<sequence>MTDYKSIFEEAEKTLKKQSWFSEMEFDGQYGHFKKIENKKRTNQEIFELLVMIIFYSGFRATTIEQKEKVILGHLSDYTRVALFNDNDLSRILGDTRMVRNKRKIGSCIFNAKTFKKIVEEHGSFQIYLDSFAANSSFENFVLLKEELQYRFDYLGGTTVYHFLTELGFQALKPDRVILRIFKRLGLIESEKQLLKSVILGRKFSKATEHPIRYIDIILVKYGQKGRSKKFGLADGICVEKNPRCKVCGLSKHCDYYRMSFNMLNG</sequence>
<keyword evidence="5" id="KW-0378">Hydrolase</keyword>
<organism evidence="10">
    <name type="scientific">marine sediment metagenome</name>
    <dbReference type="NCBI Taxonomy" id="412755"/>
    <lineage>
        <taxon>unclassified sequences</taxon>
        <taxon>metagenomes</taxon>
        <taxon>ecological metagenomes</taxon>
    </lineage>
</organism>
<protein>
    <recommendedName>
        <fullName evidence="11">HhH-GPD domain-containing protein</fullName>
    </recommendedName>
</protein>
<comment type="caution">
    <text evidence="10">The sequence shown here is derived from an EMBL/GenBank/DDBJ whole genome shotgun (WGS) entry which is preliminary data.</text>
</comment>
<dbReference type="InterPro" id="IPR023170">
    <property type="entry name" value="HhH_base_excis_C"/>
</dbReference>
<keyword evidence="6" id="KW-0408">Iron</keyword>
<evidence type="ECO:0000256" key="7">
    <source>
        <dbReference type="ARBA" id="ARBA00023014"/>
    </source>
</evidence>
<dbReference type="EMBL" id="LAZR01001951">
    <property type="protein sequence ID" value="KKN36658.1"/>
    <property type="molecule type" value="Genomic_DNA"/>
</dbReference>
<evidence type="ECO:0000313" key="10">
    <source>
        <dbReference type="EMBL" id="KKN36658.1"/>
    </source>
</evidence>
<keyword evidence="9" id="KW-0326">Glycosidase</keyword>
<evidence type="ECO:0000256" key="8">
    <source>
        <dbReference type="ARBA" id="ARBA00023204"/>
    </source>
</evidence>
<dbReference type="SUPFAM" id="SSF48150">
    <property type="entry name" value="DNA-glycosylase"/>
    <property type="match status" value="2"/>
</dbReference>
<comment type="similarity">
    <text evidence="2">Belongs to the Nth/MutY family.</text>
</comment>
<evidence type="ECO:0000256" key="3">
    <source>
        <dbReference type="ARBA" id="ARBA00022723"/>
    </source>
</evidence>
<keyword evidence="8" id="KW-0234">DNA repair</keyword>
<reference evidence="10" key="1">
    <citation type="journal article" date="2015" name="Nature">
        <title>Complex archaea that bridge the gap between prokaryotes and eukaryotes.</title>
        <authorList>
            <person name="Spang A."/>
            <person name="Saw J.H."/>
            <person name="Jorgensen S.L."/>
            <person name="Zaremba-Niedzwiedzka K."/>
            <person name="Martijn J."/>
            <person name="Lind A.E."/>
            <person name="van Eijk R."/>
            <person name="Schleper C."/>
            <person name="Guy L."/>
            <person name="Ettema T.J."/>
        </authorList>
    </citation>
    <scope>NUCLEOTIDE SEQUENCE</scope>
</reference>
<name>A0A0F9T507_9ZZZZ</name>
<keyword evidence="3" id="KW-0479">Metal-binding</keyword>
<dbReference type="SMART" id="SM00525">
    <property type="entry name" value="FES"/>
    <property type="match status" value="1"/>
</dbReference>
<dbReference type="GO" id="GO:0046872">
    <property type="term" value="F:metal ion binding"/>
    <property type="evidence" value="ECO:0007669"/>
    <property type="project" value="UniProtKB-KW"/>
</dbReference>
<proteinExistence type="inferred from homology"/>
<evidence type="ECO:0008006" key="11">
    <source>
        <dbReference type="Google" id="ProtNLM"/>
    </source>
</evidence>
<evidence type="ECO:0000256" key="1">
    <source>
        <dbReference type="ARBA" id="ARBA00001966"/>
    </source>
</evidence>
<dbReference type="PROSITE" id="PS00764">
    <property type="entry name" value="ENDONUCLEASE_III_1"/>
    <property type="match status" value="1"/>
</dbReference>
<dbReference type="InterPro" id="IPR052891">
    <property type="entry name" value="DNA-3mA_glycosylase"/>
</dbReference>
<dbReference type="GO" id="GO:0008725">
    <property type="term" value="F:DNA-3-methyladenine glycosylase activity"/>
    <property type="evidence" value="ECO:0007669"/>
    <property type="project" value="InterPro"/>
</dbReference>
<gene>
    <name evidence="10" type="ORF">LCGC14_0771250</name>
</gene>
<dbReference type="PANTHER" id="PTHR30037:SF4">
    <property type="entry name" value="DNA-3-METHYLADENINE GLYCOSYLASE I"/>
    <property type="match status" value="1"/>
</dbReference>
<dbReference type="Pfam" id="PF03352">
    <property type="entry name" value="Adenine_glyco"/>
    <property type="match status" value="1"/>
</dbReference>
<keyword evidence="4" id="KW-0227">DNA damage</keyword>
<evidence type="ECO:0000256" key="2">
    <source>
        <dbReference type="ARBA" id="ARBA00008343"/>
    </source>
</evidence>
<dbReference type="InterPro" id="IPR003651">
    <property type="entry name" value="Endonuclease3_FeS-loop_motif"/>
</dbReference>
<dbReference type="Gene3D" id="1.10.340.30">
    <property type="entry name" value="Hypothetical protein, domain 2"/>
    <property type="match status" value="1"/>
</dbReference>
<evidence type="ECO:0000256" key="5">
    <source>
        <dbReference type="ARBA" id="ARBA00022801"/>
    </source>
</evidence>
<accession>A0A0F9T507</accession>
<evidence type="ECO:0000256" key="9">
    <source>
        <dbReference type="ARBA" id="ARBA00023295"/>
    </source>
</evidence>
<keyword evidence="7" id="KW-0411">Iron-sulfur</keyword>
<evidence type="ECO:0000256" key="4">
    <source>
        <dbReference type="ARBA" id="ARBA00022763"/>
    </source>
</evidence>
<comment type="cofactor">
    <cofactor evidence="1">
        <name>[4Fe-4S] cluster</name>
        <dbReference type="ChEBI" id="CHEBI:49883"/>
    </cofactor>
</comment>
<dbReference type="GO" id="GO:0006284">
    <property type="term" value="P:base-excision repair"/>
    <property type="evidence" value="ECO:0007669"/>
    <property type="project" value="InterPro"/>
</dbReference>
<dbReference type="InterPro" id="IPR005019">
    <property type="entry name" value="Adenine_glyco"/>
</dbReference>
<dbReference type="InterPro" id="IPR004035">
    <property type="entry name" value="Endouclease-III_FeS-bd_BS"/>
</dbReference>
<evidence type="ECO:0000256" key="6">
    <source>
        <dbReference type="ARBA" id="ARBA00023004"/>
    </source>
</evidence>
<dbReference type="Gene3D" id="1.10.1670.10">
    <property type="entry name" value="Helix-hairpin-Helix base-excision DNA repair enzymes (C-terminal)"/>
    <property type="match status" value="1"/>
</dbReference>
<dbReference type="InterPro" id="IPR011257">
    <property type="entry name" value="DNA_glycosylase"/>
</dbReference>
<dbReference type="PANTHER" id="PTHR30037">
    <property type="entry name" value="DNA-3-METHYLADENINE GLYCOSYLASE 1"/>
    <property type="match status" value="1"/>
</dbReference>
<dbReference type="GO" id="GO:0051539">
    <property type="term" value="F:4 iron, 4 sulfur cluster binding"/>
    <property type="evidence" value="ECO:0007669"/>
    <property type="project" value="InterPro"/>
</dbReference>
<dbReference type="AlphaFoldDB" id="A0A0F9T507"/>